<sequence length="365" mass="41288">MTFRLNRTRDSSEWLRREAQAEEASGKAQDSSASWCNPRFIPWVIKRQKEDKCQKHMTFGEISKSEENVCTQELLIFTPEEELYSLGSSFQDLPNSDSLLEYESSILTSEISQDDIGDLVKINNPKYAFSVEDPLFLEESIPFHPEIDDLPYDADVEDYSMKSKLSLSKSDTGPNSHDSGFAYDLKTAFSNNTLLLQSGTEGPSAIVEPLTETKIADDRKEQNVIKDGPSKESERTDVIQMPLDDHILQCDAGLPTIMQEPLLDCIVRESPNKEVSSFLTKSDSPLVFPLLQEKNSIADIVNPFGNKNESNNFHEQEVGTEQTSKIAEASDQMQNMGSQDSLDEYITLFKFYVQLLYDFIANLKR</sequence>
<keyword evidence="3" id="KW-1185">Reference proteome</keyword>
<evidence type="ECO:0000256" key="1">
    <source>
        <dbReference type="SAM" id="MobiDB-lite"/>
    </source>
</evidence>
<protein>
    <submittedName>
        <fullName evidence="2">Uncharacterized protein</fullName>
    </submittedName>
</protein>
<comment type="caution">
    <text evidence="2">The sequence shown here is derived from an EMBL/GenBank/DDBJ whole genome shotgun (WGS) entry which is preliminary data.</text>
</comment>
<organism evidence="2 3">
    <name type="scientific">Pleurodeles waltl</name>
    <name type="common">Iberian ribbed newt</name>
    <dbReference type="NCBI Taxonomy" id="8319"/>
    <lineage>
        <taxon>Eukaryota</taxon>
        <taxon>Metazoa</taxon>
        <taxon>Chordata</taxon>
        <taxon>Craniata</taxon>
        <taxon>Vertebrata</taxon>
        <taxon>Euteleostomi</taxon>
        <taxon>Amphibia</taxon>
        <taxon>Batrachia</taxon>
        <taxon>Caudata</taxon>
        <taxon>Salamandroidea</taxon>
        <taxon>Salamandridae</taxon>
        <taxon>Pleurodelinae</taxon>
        <taxon>Pleurodeles</taxon>
    </lineage>
</organism>
<proteinExistence type="predicted"/>
<evidence type="ECO:0000313" key="3">
    <source>
        <dbReference type="Proteomes" id="UP001066276"/>
    </source>
</evidence>
<dbReference type="EMBL" id="JANPWB010000003">
    <property type="protein sequence ID" value="KAJ1201372.1"/>
    <property type="molecule type" value="Genomic_DNA"/>
</dbReference>
<reference evidence="2" key="1">
    <citation type="journal article" date="2022" name="bioRxiv">
        <title>Sequencing and chromosome-scale assembly of the giantPleurodeles waltlgenome.</title>
        <authorList>
            <person name="Brown T."/>
            <person name="Elewa A."/>
            <person name="Iarovenko S."/>
            <person name="Subramanian E."/>
            <person name="Araus A.J."/>
            <person name="Petzold A."/>
            <person name="Susuki M."/>
            <person name="Suzuki K.-i.T."/>
            <person name="Hayashi T."/>
            <person name="Toyoda A."/>
            <person name="Oliveira C."/>
            <person name="Osipova E."/>
            <person name="Leigh N.D."/>
            <person name="Simon A."/>
            <person name="Yun M.H."/>
        </authorList>
    </citation>
    <scope>NUCLEOTIDE SEQUENCE</scope>
    <source>
        <strain evidence="2">20211129_DDA</strain>
        <tissue evidence="2">Liver</tissue>
    </source>
</reference>
<dbReference type="AlphaFoldDB" id="A0AAV7VKS0"/>
<name>A0AAV7VKS0_PLEWA</name>
<accession>A0AAV7VKS0</accession>
<evidence type="ECO:0000313" key="2">
    <source>
        <dbReference type="EMBL" id="KAJ1201372.1"/>
    </source>
</evidence>
<gene>
    <name evidence="2" type="ORF">NDU88_005183</name>
</gene>
<dbReference type="Proteomes" id="UP001066276">
    <property type="component" value="Chromosome 2_1"/>
</dbReference>
<feature type="region of interest" description="Disordered" evidence="1">
    <location>
        <begin position="1"/>
        <end position="34"/>
    </location>
</feature>
<feature type="compositionally biased region" description="Basic and acidic residues" evidence="1">
    <location>
        <begin position="7"/>
        <end position="20"/>
    </location>
</feature>